<evidence type="ECO:0000256" key="4">
    <source>
        <dbReference type="ARBA" id="ARBA00022989"/>
    </source>
</evidence>
<feature type="transmembrane region" description="Helical" evidence="6">
    <location>
        <begin position="420"/>
        <end position="442"/>
    </location>
</feature>
<organism evidence="8 9">
    <name type="scientific">Clavelina lepadiformis</name>
    <name type="common">Light-bulb sea squirt</name>
    <name type="synonym">Ascidia lepadiformis</name>
    <dbReference type="NCBI Taxonomy" id="159417"/>
    <lineage>
        <taxon>Eukaryota</taxon>
        <taxon>Metazoa</taxon>
        <taxon>Chordata</taxon>
        <taxon>Tunicata</taxon>
        <taxon>Ascidiacea</taxon>
        <taxon>Aplousobranchia</taxon>
        <taxon>Clavelinidae</taxon>
        <taxon>Clavelina</taxon>
    </lineage>
</organism>
<dbReference type="Gene3D" id="1.20.1250.20">
    <property type="entry name" value="MFS general substrate transporter like domains"/>
    <property type="match status" value="1"/>
</dbReference>
<keyword evidence="9" id="KW-1185">Reference proteome</keyword>
<keyword evidence="4 6" id="KW-1133">Transmembrane helix</keyword>
<protein>
    <recommendedName>
        <fullName evidence="7">Major facilitator superfamily (MFS) profile domain-containing protein</fullName>
    </recommendedName>
</protein>
<evidence type="ECO:0000313" key="8">
    <source>
        <dbReference type="EMBL" id="CAK8686023.1"/>
    </source>
</evidence>
<dbReference type="InterPro" id="IPR020846">
    <property type="entry name" value="MFS_dom"/>
</dbReference>
<keyword evidence="3 6" id="KW-0812">Transmembrane</keyword>
<evidence type="ECO:0000256" key="2">
    <source>
        <dbReference type="ARBA" id="ARBA00022448"/>
    </source>
</evidence>
<dbReference type="Proteomes" id="UP001642483">
    <property type="component" value="Unassembled WGS sequence"/>
</dbReference>
<evidence type="ECO:0000256" key="1">
    <source>
        <dbReference type="ARBA" id="ARBA00004141"/>
    </source>
</evidence>
<dbReference type="Pfam" id="PF07690">
    <property type="entry name" value="MFS_1"/>
    <property type="match status" value="1"/>
</dbReference>
<comment type="subcellular location">
    <subcellularLocation>
        <location evidence="1">Membrane</location>
        <topology evidence="1">Multi-pass membrane protein</topology>
    </subcellularLocation>
</comment>
<dbReference type="SUPFAM" id="SSF103473">
    <property type="entry name" value="MFS general substrate transporter"/>
    <property type="match status" value="1"/>
</dbReference>
<feature type="transmembrane region" description="Helical" evidence="6">
    <location>
        <begin position="188"/>
        <end position="206"/>
    </location>
</feature>
<feature type="transmembrane region" description="Helical" evidence="6">
    <location>
        <begin position="300"/>
        <end position="318"/>
    </location>
</feature>
<feature type="transmembrane region" description="Helical" evidence="6">
    <location>
        <begin position="261"/>
        <end position="280"/>
    </location>
</feature>
<dbReference type="PANTHER" id="PTHR23506">
    <property type="entry name" value="GH10249P"/>
    <property type="match status" value="1"/>
</dbReference>
<proteinExistence type="predicted"/>
<dbReference type="InterPro" id="IPR011701">
    <property type="entry name" value="MFS"/>
</dbReference>
<dbReference type="EMBL" id="CAWYQH010000101">
    <property type="protein sequence ID" value="CAK8686023.1"/>
    <property type="molecule type" value="Genomic_DNA"/>
</dbReference>
<sequence length="472" mass="51013">MNLLQQMQSSKILAVVIVASIVFLDYTLTGAIVPIVPTLLWKIHLRSQLDLKESSHLDTSTNATSEATTVNMTLISPTATAQNLQEAEKAYLATQGVKIAAIFAAKTVTEMITDLFVGPLIDRIGHSVPMFAGAVFLCTAAIGFALGQSYAVLLVSPAVQGIGSACNTAAGMTMLARTFPEEEQRGKIIGITFGMLGVGSAFGPPYGSVMTAFTGKEATFFLLAGLIALFGILQLFYNCLKIERIEQDEKPKNMWILLKDIDILIYLGVIFMGSVILGALNGTFTTWLIERFHPHNWELGLAFLPLFGLFGLASNMINFTPLKRWPIAVAVLGSVIFCIGLVALPFTPSFVSTIGPTLVIGLGIGLVTGSIYPDLAVLSETRHDSDYGNVYALADIAIMVGFFVGPLMGAGIVHALNFSWMMWILAIVSIVYALALAVRFYVTKKKATQVEETQQLLDEPINKENNDEKEVS</sequence>
<evidence type="ECO:0000313" key="9">
    <source>
        <dbReference type="Proteomes" id="UP001642483"/>
    </source>
</evidence>
<gene>
    <name evidence="8" type="ORF">CVLEPA_LOCUS17937</name>
</gene>
<evidence type="ECO:0000256" key="3">
    <source>
        <dbReference type="ARBA" id="ARBA00022692"/>
    </source>
</evidence>
<keyword evidence="2" id="KW-0813">Transport</keyword>
<feature type="transmembrane region" description="Helical" evidence="6">
    <location>
        <begin position="218"/>
        <end position="240"/>
    </location>
</feature>
<comment type="caution">
    <text evidence="8">The sequence shown here is derived from an EMBL/GenBank/DDBJ whole genome shotgun (WGS) entry which is preliminary data.</text>
</comment>
<keyword evidence="5 6" id="KW-0472">Membrane</keyword>
<evidence type="ECO:0000256" key="5">
    <source>
        <dbReference type="ARBA" id="ARBA00023136"/>
    </source>
</evidence>
<feature type="transmembrane region" description="Helical" evidence="6">
    <location>
        <begin position="358"/>
        <end position="378"/>
    </location>
</feature>
<reference evidence="8 9" key="1">
    <citation type="submission" date="2024-02" db="EMBL/GenBank/DDBJ databases">
        <authorList>
            <person name="Daric V."/>
            <person name="Darras S."/>
        </authorList>
    </citation>
    <scope>NUCLEOTIDE SEQUENCE [LARGE SCALE GENOMIC DNA]</scope>
</reference>
<accession>A0ABP0G3B9</accession>
<dbReference type="PANTHER" id="PTHR23506:SF23">
    <property type="entry name" value="GH10249P"/>
    <property type="match status" value="1"/>
</dbReference>
<evidence type="ECO:0000259" key="7">
    <source>
        <dbReference type="PROSITE" id="PS50850"/>
    </source>
</evidence>
<feature type="transmembrane region" description="Helical" evidence="6">
    <location>
        <begin position="12"/>
        <end position="41"/>
    </location>
</feature>
<feature type="transmembrane region" description="Helical" evidence="6">
    <location>
        <begin position="390"/>
        <end position="414"/>
    </location>
</feature>
<name>A0ABP0G3B9_CLALP</name>
<dbReference type="PROSITE" id="PS50850">
    <property type="entry name" value="MFS"/>
    <property type="match status" value="1"/>
</dbReference>
<dbReference type="InterPro" id="IPR050930">
    <property type="entry name" value="MFS_Vesicular_Transporter"/>
</dbReference>
<feature type="domain" description="Major facilitator superfamily (MFS) profile" evidence="7">
    <location>
        <begin position="14"/>
        <end position="447"/>
    </location>
</feature>
<feature type="transmembrane region" description="Helical" evidence="6">
    <location>
        <begin position="130"/>
        <end position="152"/>
    </location>
</feature>
<dbReference type="InterPro" id="IPR036259">
    <property type="entry name" value="MFS_trans_sf"/>
</dbReference>
<feature type="transmembrane region" description="Helical" evidence="6">
    <location>
        <begin position="325"/>
        <end position="346"/>
    </location>
</feature>
<evidence type="ECO:0000256" key="6">
    <source>
        <dbReference type="SAM" id="Phobius"/>
    </source>
</evidence>